<feature type="signal peptide" evidence="1">
    <location>
        <begin position="1"/>
        <end position="17"/>
    </location>
</feature>
<keyword evidence="3" id="KW-1185">Reference proteome</keyword>
<dbReference type="EMBL" id="CP022163">
    <property type="protein sequence ID" value="ATB27906.1"/>
    <property type="molecule type" value="Genomic_DNA"/>
</dbReference>
<name>A0A250IAC0_9BACT</name>
<feature type="chain" id="PRO_5012715989" description="Lipoprotein" evidence="1">
    <location>
        <begin position="18"/>
        <end position="536"/>
    </location>
</feature>
<protein>
    <recommendedName>
        <fullName evidence="4">Lipoprotein</fullName>
    </recommendedName>
</protein>
<dbReference type="PROSITE" id="PS51257">
    <property type="entry name" value="PROKAR_LIPOPROTEIN"/>
    <property type="match status" value="1"/>
</dbReference>
<evidence type="ECO:0000313" key="3">
    <source>
        <dbReference type="Proteomes" id="UP000217289"/>
    </source>
</evidence>
<evidence type="ECO:0008006" key="4">
    <source>
        <dbReference type="Google" id="ProtNLM"/>
    </source>
</evidence>
<sequence length="536" mass="56803">MLRRTTPWLLLVLLVFAGCSRCGDKQPGAKVLSPARFLPRTAKASVVIPDLGTLGEKLARLQTLKLANFAAQLQNAQSAEGFVSGIMRQVGVDLRSRQAMETAGIDPSRGAGMALLLDNKVVSVLGMKDEKALTETFAKLARERLGAPTRAEQKVPGGTLVTFSRTGAPQPALGLLLSDGYALVGAGDLIPRLSGFATLAPEQSLSQEPLLSDALKRLPTERDFYAFLPGGLGYFVPAGTAQAVTLMGTLSERSVSLRADMPWPGSQDSLAALTPQKATELLGYLPEDSFLTVRYRGDPAKLEPVWPYLAGGAITRAVQASGFDVKGEVFERLKPGMVAGVALSPTVQLSAGMPLLDPRRTNPFRFVHLVVVGEGKDAAGLASALEKVPPLAQRLGAKVEPSELNGQRVYLTSYAQGEGMHMASVGDKVVLAAPRTRLEAVLPRLAGAPGPVPVAEELRASLQEPVLGAVLDLRRLSDSVKALPSEAWGIGGFAIKATTVRFLEAMGELRAVTLGLSEKDKSLQAELTLWLTPAPQ</sequence>
<evidence type="ECO:0000313" key="2">
    <source>
        <dbReference type="EMBL" id="ATB27906.1"/>
    </source>
</evidence>
<proteinExistence type="predicted"/>
<evidence type="ECO:0000256" key="1">
    <source>
        <dbReference type="SAM" id="SignalP"/>
    </source>
</evidence>
<dbReference type="OrthoDB" id="5377905at2"/>
<dbReference type="KEGG" id="mbd:MEBOL_001351"/>
<gene>
    <name evidence="2" type="ORF">MEBOL_001351</name>
</gene>
<dbReference type="AlphaFoldDB" id="A0A250IAC0"/>
<dbReference type="Proteomes" id="UP000217289">
    <property type="component" value="Chromosome"/>
</dbReference>
<accession>A0A250IAC0</accession>
<reference evidence="2 3" key="1">
    <citation type="submission" date="2017-06" db="EMBL/GenBank/DDBJ databases">
        <authorList>
            <person name="Kim H.J."/>
            <person name="Triplett B.A."/>
        </authorList>
    </citation>
    <scope>NUCLEOTIDE SEQUENCE [LARGE SCALE GENOMIC DNA]</scope>
    <source>
        <strain evidence="2 3">DSM 14713</strain>
    </source>
</reference>
<dbReference type="RefSeq" id="WP_095976644.1">
    <property type="nucleotide sequence ID" value="NZ_CP022163.1"/>
</dbReference>
<keyword evidence="1" id="KW-0732">Signal</keyword>
<organism evidence="2 3">
    <name type="scientific">Melittangium boletus DSM 14713</name>
    <dbReference type="NCBI Taxonomy" id="1294270"/>
    <lineage>
        <taxon>Bacteria</taxon>
        <taxon>Pseudomonadati</taxon>
        <taxon>Myxococcota</taxon>
        <taxon>Myxococcia</taxon>
        <taxon>Myxococcales</taxon>
        <taxon>Cystobacterineae</taxon>
        <taxon>Archangiaceae</taxon>
        <taxon>Melittangium</taxon>
    </lineage>
</organism>